<dbReference type="KEGG" id="sde:Sde_0867"/>
<organism evidence="5 6">
    <name type="scientific">Saccharophagus degradans (strain 2-40 / ATCC 43961 / DSM 17024)</name>
    <dbReference type="NCBI Taxonomy" id="203122"/>
    <lineage>
        <taxon>Bacteria</taxon>
        <taxon>Pseudomonadati</taxon>
        <taxon>Pseudomonadota</taxon>
        <taxon>Gammaproteobacteria</taxon>
        <taxon>Cellvibrionales</taxon>
        <taxon>Cellvibrionaceae</taxon>
        <taxon>Saccharophagus</taxon>
    </lineage>
</organism>
<accession>Q21MF0</accession>
<evidence type="ECO:0000256" key="4">
    <source>
        <dbReference type="ARBA" id="ARBA00023315"/>
    </source>
</evidence>
<gene>
    <name evidence="5" type="ordered locus">Sde_0867</name>
</gene>
<dbReference type="GeneID" id="98612549"/>
<evidence type="ECO:0000256" key="2">
    <source>
        <dbReference type="ARBA" id="ARBA00022679"/>
    </source>
</evidence>
<dbReference type="GO" id="GO:0005829">
    <property type="term" value="C:cytosol"/>
    <property type="evidence" value="ECO:0007669"/>
    <property type="project" value="TreeGrafter"/>
</dbReference>
<evidence type="ECO:0000256" key="1">
    <source>
        <dbReference type="ARBA" id="ARBA00007274"/>
    </source>
</evidence>
<dbReference type="PANTHER" id="PTHR23416:SF23">
    <property type="entry name" value="ACETYLTRANSFERASE C18B11.09C-RELATED"/>
    <property type="match status" value="1"/>
</dbReference>
<sequence length="179" mass="19607">MLKLAARISEPLLFWLRWVYPKAEIYPTYVLAYYFIFQKLLGINFLTPWPVHFTSRCLYPKNITIGLNSAPGLSPNCYIQGRSGIKLGNNVLIGPGVGLISSNHDINDYSKWVGANPIEIGNNVWIGMNSVVLPGVKIGDNVAIGANSVVSKNIPSNSIAVGAPCVKIKDKAPYKGKQY</sequence>
<dbReference type="SUPFAM" id="SSF51161">
    <property type="entry name" value="Trimeric LpxA-like enzymes"/>
    <property type="match status" value="1"/>
</dbReference>
<evidence type="ECO:0000256" key="3">
    <source>
        <dbReference type="ARBA" id="ARBA00022737"/>
    </source>
</evidence>
<dbReference type="InterPro" id="IPR018357">
    <property type="entry name" value="Hexapep_transf_CS"/>
</dbReference>
<keyword evidence="6" id="KW-1185">Reference proteome</keyword>
<keyword evidence="4" id="KW-0012">Acyltransferase</keyword>
<dbReference type="Pfam" id="PF00132">
    <property type="entry name" value="Hexapep"/>
    <property type="match status" value="1"/>
</dbReference>
<protein>
    <submittedName>
        <fullName evidence="5">Transferase hexapeptide repeat</fullName>
    </submittedName>
</protein>
<dbReference type="CDD" id="cd04647">
    <property type="entry name" value="LbH_MAT_like"/>
    <property type="match status" value="1"/>
</dbReference>
<keyword evidence="2 5" id="KW-0808">Transferase</keyword>
<name>Q21MF0_SACD2</name>
<dbReference type="STRING" id="203122.Sde_0867"/>
<dbReference type="eggNOG" id="COG0110">
    <property type="taxonomic scope" value="Bacteria"/>
</dbReference>
<dbReference type="GO" id="GO:0008374">
    <property type="term" value="F:O-acyltransferase activity"/>
    <property type="evidence" value="ECO:0007669"/>
    <property type="project" value="TreeGrafter"/>
</dbReference>
<evidence type="ECO:0000313" key="5">
    <source>
        <dbReference type="EMBL" id="ABD80129.1"/>
    </source>
</evidence>
<evidence type="ECO:0000313" key="6">
    <source>
        <dbReference type="Proteomes" id="UP000001947"/>
    </source>
</evidence>
<dbReference type="InterPro" id="IPR011004">
    <property type="entry name" value="Trimer_LpxA-like_sf"/>
</dbReference>
<dbReference type="PANTHER" id="PTHR23416">
    <property type="entry name" value="SIALIC ACID SYNTHASE-RELATED"/>
    <property type="match status" value="1"/>
</dbReference>
<dbReference type="RefSeq" id="WP_011467350.1">
    <property type="nucleotide sequence ID" value="NC_007912.1"/>
</dbReference>
<dbReference type="EMBL" id="CP000282">
    <property type="protein sequence ID" value="ABD80129.1"/>
    <property type="molecule type" value="Genomic_DNA"/>
</dbReference>
<dbReference type="InterPro" id="IPR001451">
    <property type="entry name" value="Hexapep"/>
</dbReference>
<dbReference type="Gene3D" id="2.160.10.10">
    <property type="entry name" value="Hexapeptide repeat proteins"/>
    <property type="match status" value="1"/>
</dbReference>
<reference evidence="5 6" key="1">
    <citation type="journal article" date="2008" name="PLoS Genet.">
        <title>Complete genome sequence of the complex carbohydrate-degrading marine bacterium, Saccharophagus degradans strain 2-40 T.</title>
        <authorList>
            <person name="Weiner R.M."/>
            <person name="Taylor L.E.II."/>
            <person name="Henrissat B."/>
            <person name="Hauser L."/>
            <person name="Land M."/>
            <person name="Coutinho P.M."/>
            <person name="Rancurel C."/>
            <person name="Saunders E.H."/>
            <person name="Longmire A.G."/>
            <person name="Zhang H."/>
            <person name="Bayer E.A."/>
            <person name="Gilbert H.J."/>
            <person name="Larimer F."/>
            <person name="Zhulin I.B."/>
            <person name="Ekborg N.A."/>
            <person name="Lamed R."/>
            <person name="Richardson P.M."/>
            <person name="Borovok I."/>
            <person name="Hutcheson S."/>
        </authorList>
    </citation>
    <scope>NUCLEOTIDE SEQUENCE [LARGE SCALE GENOMIC DNA]</scope>
    <source>
        <strain evidence="6">2-40 / ATCC 43961 / DSM 17024</strain>
    </source>
</reference>
<proteinExistence type="inferred from homology"/>
<dbReference type="OrthoDB" id="9815592at2"/>
<dbReference type="InterPro" id="IPR051159">
    <property type="entry name" value="Hexapeptide_acetyltransf"/>
</dbReference>
<dbReference type="Proteomes" id="UP000001947">
    <property type="component" value="Chromosome"/>
</dbReference>
<comment type="similarity">
    <text evidence="1">Belongs to the transferase hexapeptide repeat family.</text>
</comment>
<dbReference type="HOGENOM" id="CLU_051638_7_4_6"/>
<keyword evidence="3" id="KW-0677">Repeat</keyword>
<dbReference type="AlphaFoldDB" id="Q21MF0"/>
<dbReference type="PROSITE" id="PS00101">
    <property type="entry name" value="HEXAPEP_TRANSFERASES"/>
    <property type="match status" value="1"/>
</dbReference>